<gene>
    <name evidence="2" type="ORF">F511_35227</name>
</gene>
<dbReference type="EMBL" id="KV008432">
    <property type="protein sequence ID" value="KZV30205.1"/>
    <property type="molecule type" value="Genomic_DNA"/>
</dbReference>
<feature type="compositionally biased region" description="Basic and acidic residues" evidence="1">
    <location>
        <begin position="95"/>
        <end position="107"/>
    </location>
</feature>
<dbReference type="Proteomes" id="UP000250235">
    <property type="component" value="Unassembled WGS sequence"/>
</dbReference>
<feature type="region of interest" description="Disordered" evidence="1">
    <location>
        <begin position="44"/>
        <end position="170"/>
    </location>
</feature>
<feature type="compositionally biased region" description="Basic and acidic residues" evidence="1">
    <location>
        <begin position="44"/>
        <end position="54"/>
    </location>
</feature>
<proteinExistence type="predicted"/>
<evidence type="ECO:0000256" key="1">
    <source>
        <dbReference type="SAM" id="MobiDB-lite"/>
    </source>
</evidence>
<name>A0A2Z7B6U5_9LAMI</name>
<feature type="compositionally biased region" description="Low complexity" evidence="1">
    <location>
        <begin position="56"/>
        <end position="68"/>
    </location>
</feature>
<organism evidence="2 3">
    <name type="scientific">Dorcoceras hygrometricum</name>
    <dbReference type="NCBI Taxonomy" id="472368"/>
    <lineage>
        <taxon>Eukaryota</taxon>
        <taxon>Viridiplantae</taxon>
        <taxon>Streptophyta</taxon>
        <taxon>Embryophyta</taxon>
        <taxon>Tracheophyta</taxon>
        <taxon>Spermatophyta</taxon>
        <taxon>Magnoliopsida</taxon>
        <taxon>eudicotyledons</taxon>
        <taxon>Gunneridae</taxon>
        <taxon>Pentapetalae</taxon>
        <taxon>asterids</taxon>
        <taxon>lamiids</taxon>
        <taxon>Lamiales</taxon>
        <taxon>Gesneriaceae</taxon>
        <taxon>Didymocarpoideae</taxon>
        <taxon>Trichosporeae</taxon>
        <taxon>Loxocarpinae</taxon>
        <taxon>Dorcoceras</taxon>
    </lineage>
</organism>
<protein>
    <submittedName>
        <fullName evidence="2">Uncharacterized protein</fullName>
    </submittedName>
</protein>
<feature type="compositionally biased region" description="Basic residues" evidence="1">
    <location>
        <begin position="108"/>
        <end position="132"/>
    </location>
</feature>
<keyword evidence="3" id="KW-1185">Reference proteome</keyword>
<sequence length="170" mass="18732">MSPETRRSGGRSAAPPRNHARRKGACGRDMRAASACVLARRSCDVRRSSGDHRSPRAAAAALLSHRPATSNERQQRFQRRNFIRPFAQSLARGGDVSRRGATRDQRARIGRRSRNRCARGRPLRGCRARRARIAAQRATRAHAPKASGGAPPFMEAAGGQFQNLDFRSPI</sequence>
<evidence type="ECO:0000313" key="2">
    <source>
        <dbReference type="EMBL" id="KZV30205.1"/>
    </source>
</evidence>
<dbReference type="AlphaFoldDB" id="A0A2Z7B6U5"/>
<feature type="region of interest" description="Disordered" evidence="1">
    <location>
        <begin position="1"/>
        <end position="31"/>
    </location>
</feature>
<evidence type="ECO:0000313" key="3">
    <source>
        <dbReference type="Proteomes" id="UP000250235"/>
    </source>
</evidence>
<feature type="compositionally biased region" description="Polar residues" evidence="1">
    <location>
        <begin position="160"/>
        <end position="170"/>
    </location>
</feature>
<accession>A0A2Z7B6U5</accession>
<reference evidence="2 3" key="1">
    <citation type="journal article" date="2015" name="Proc. Natl. Acad. Sci. U.S.A.">
        <title>The resurrection genome of Boea hygrometrica: A blueprint for survival of dehydration.</title>
        <authorList>
            <person name="Xiao L."/>
            <person name="Yang G."/>
            <person name="Zhang L."/>
            <person name="Yang X."/>
            <person name="Zhao S."/>
            <person name="Ji Z."/>
            <person name="Zhou Q."/>
            <person name="Hu M."/>
            <person name="Wang Y."/>
            <person name="Chen M."/>
            <person name="Xu Y."/>
            <person name="Jin H."/>
            <person name="Xiao X."/>
            <person name="Hu G."/>
            <person name="Bao F."/>
            <person name="Hu Y."/>
            <person name="Wan P."/>
            <person name="Li L."/>
            <person name="Deng X."/>
            <person name="Kuang T."/>
            <person name="Xiang C."/>
            <person name="Zhu J.K."/>
            <person name="Oliver M.J."/>
            <person name="He Y."/>
        </authorList>
    </citation>
    <scope>NUCLEOTIDE SEQUENCE [LARGE SCALE GENOMIC DNA]</scope>
    <source>
        <strain evidence="3">cv. XS01</strain>
    </source>
</reference>